<organism evidence="7 8">
    <name type="scientific">Piprites chloris</name>
    <name type="common">Wing-barred manakin</name>
    <dbReference type="NCBI Taxonomy" id="114369"/>
    <lineage>
        <taxon>Eukaryota</taxon>
        <taxon>Metazoa</taxon>
        <taxon>Chordata</taxon>
        <taxon>Craniata</taxon>
        <taxon>Vertebrata</taxon>
        <taxon>Euteleostomi</taxon>
        <taxon>Archelosauria</taxon>
        <taxon>Archosauria</taxon>
        <taxon>Dinosauria</taxon>
        <taxon>Saurischia</taxon>
        <taxon>Theropoda</taxon>
        <taxon>Coelurosauria</taxon>
        <taxon>Aves</taxon>
        <taxon>Neognathae</taxon>
        <taxon>Neoaves</taxon>
        <taxon>Telluraves</taxon>
        <taxon>Australaves</taxon>
        <taxon>Passeriformes</taxon>
        <taxon>Pipridae</taxon>
        <taxon>Piprites</taxon>
    </lineage>
</organism>
<dbReference type="Gene3D" id="3.30.160.60">
    <property type="entry name" value="Classic Zinc Finger"/>
    <property type="match status" value="2"/>
</dbReference>
<comment type="caution">
    <text evidence="7">The sequence shown here is derived from an EMBL/GenBank/DDBJ whole genome shotgun (WGS) entry which is preliminary data.</text>
</comment>
<accession>A0A7L0JHY2</accession>
<evidence type="ECO:0000313" key="8">
    <source>
        <dbReference type="Proteomes" id="UP000520962"/>
    </source>
</evidence>
<evidence type="ECO:0000256" key="2">
    <source>
        <dbReference type="ARBA" id="ARBA00022737"/>
    </source>
</evidence>
<dbReference type="PANTHER" id="PTHR23226:SF377">
    <property type="entry name" value="ZINC FINGER AND SCAN DOMAIN-CONTAINING PROTEIN 20"/>
    <property type="match status" value="1"/>
</dbReference>
<dbReference type="PROSITE" id="PS50157">
    <property type="entry name" value="ZINC_FINGER_C2H2_2"/>
    <property type="match status" value="1"/>
</dbReference>
<feature type="non-terminal residue" evidence="7">
    <location>
        <position position="56"/>
    </location>
</feature>
<dbReference type="Proteomes" id="UP000520962">
    <property type="component" value="Unassembled WGS sequence"/>
</dbReference>
<dbReference type="InterPro" id="IPR013087">
    <property type="entry name" value="Znf_C2H2_type"/>
</dbReference>
<keyword evidence="2" id="KW-0677">Repeat</keyword>
<dbReference type="InterPro" id="IPR036236">
    <property type="entry name" value="Znf_C2H2_sf"/>
</dbReference>
<feature type="domain" description="C2H2-type" evidence="6">
    <location>
        <begin position="21"/>
        <end position="48"/>
    </location>
</feature>
<keyword evidence="8" id="KW-1185">Reference proteome</keyword>
<evidence type="ECO:0000256" key="5">
    <source>
        <dbReference type="PROSITE-ProRule" id="PRU00042"/>
    </source>
</evidence>
<evidence type="ECO:0000259" key="6">
    <source>
        <dbReference type="PROSITE" id="PS50157"/>
    </source>
</evidence>
<reference evidence="7 8" key="1">
    <citation type="submission" date="2019-09" db="EMBL/GenBank/DDBJ databases">
        <title>Bird 10,000 Genomes (B10K) Project - Family phase.</title>
        <authorList>
            <person name="Zhang G."/>
        </authorList>
    </citation>
    <scope>NUCLEOTIDE SEQUENCE [LARGE SCALE GENOMIC DNA]</scope>
    <source>
        <strain evidence="7">B10K-DU-007-02</strain>
        <tissue evidence="7">Mixed tissue sample</tissue>
    </source>
</reference>
<keyword evidence="1" id="KW-0479">Metal-binding</keyword>
<dbReference type="SUPFAM" id="SSF57667">
    <property type="entry name" value="beta-beta-alpha zinc fingers"/>
    <property type="match status" value="1"/>
</dbReference>
<dbReference type="Pfam" id="PF00096">
    <property type="entry name" value="zf-C2H2"/>
    <property type="match status" value="1"/>
</dbReference>
<sequence length="56" mass="6428">SSSQSSDLEVHEDLHPKEKPYKCLECEKSFSHNSTLLTHQLIHTGKRPYKCLECGK</sequence>
<evidence type="ECO:0000256" key="3">
    <source>
        <dbReference type="ARBA" id="ARBA00022771"/>
    </source>
</evidence>
<gene>
    <name evidence="7" type="primary">Znf572</name>
    <name evidence="7" type="ORF">PIPCHL_R01685</name>
</gene>
<feature type="non-terminal residue" evidence="7">
    <location>
        <position position="1"/>
    </location>
</feature>
<proteinExistence type="predicted"/>
<dbReference type="FunFam" id="3.30.160.60:FF:002090">
    <property type="entry name" value="Zinc finger protein 473"/>
    <property type="match status" value="1"/>
</dbReference>
<dbReference type="AlphaFoldDB" id="A0A7L0JHY2"/>
<evidence type="ECO:0000313" key="7">
    <source>
        <dbReference type="EMBL" id="NXK43740.1"/>
    </source>
</evidence>
<dbReference type="GO" id="GO:0008270">
    <property type="term" value="F:zinc ion binding"/>
    <property type="evidence" value="ECO:0007669"/>
    <property type="project" value="UniProtKB-KW"/>
</dbReference>
<dbReference type="GO" id="GO:0000978">
    <property type="term" value="F:RNA polymerase II cis-regulatory region sequence-specific DNA binding"/>
    <property type="evidence" value="ECO:0007669"/>
    <property type="project" value="TreeGrafter"/>
</dbReference>
<dbReference type="PANTHER" id="PTHR23226">
    <property type="entry name" value="ZINC FINGER AND SCAN DOMAIN-CONTAINING"/>
    <property type="match status" value="1"/>
</dbReference>
<evidence type="ECO:0000256" key="1">
    <source>
        <dbReference type="ARBA" id="ARBA00022723"/>
    </source>
</evidence>
<name>A0A7L0JHY2_PIPCL</name>
<dbReference type="EMBL" id="VXAH01001086">
    <property type="protein sequence ID" value="NXK43740.1"/>
    <property type="molecule type" value="Genomic_DNA"/>
</dbReference>
<protein>
    <submittedName>
        <fullName evidence="7">ZN572 protein</fullName>
    </submittedName>
</protein>
<keyword evidence="3 5" id="KW-0863">Zinc-finger</keyword>
<dbReference type="PROSITE" id="PS00028">
    <property type="entry name" value="ZINC_FINGER_C2H2_1"/>
    <property type="match status" value="1"/>
</dbReference>
<keyword evidence="4" id="KW-0862">Zinc</keyword>
<dbReference type="GO" id="GO:0000981">
    <property type="term" value="F:DNA-binding transcription factor activity, RNA polymerase II-specific"/>
    <property type="evidence" value="ECO:0007669"/>
    <property type="project" value="TreeGrafter"/>
</dbReference>
<evidence type="ECO:0000256" key="4">
    <source>
        <dbReference type="ARBA" id="ARBA00022833"/>
    </source>
</evidence>